<dbReference type="OrthoDB" id="408152at2759"/>
<evidence type="ECO:0000256" key="1">
    <source>
        <dbReference type="SAM" id="Phobius"/>
    </source>
</evidence>
<keyword evidence="2" id="KW-0732">Signal</keyword>
<dbReference type="Pfam" id="PF17784">
    <property type="entry name" value="Sulfotransfer_4"/>
    <property type="match status" value="1"/>
</dbReference>
<protein>
    <submittedName>
        <fullName evidence="3">NAD dependent epimerase dehydratase</fullName>
    </submittedName>
</protein>
<feature type="transmembrane region" description="Helical" evidence="1">
    <location>
        <begin position="301"/>
        <end position="320"/>
    </location>
</feature>
<feature type="chain" id="PRO_5040293878" evidence="2">
    <location>
        <begin position="21"/>
        <end position="340"/>
    </location>
</feature>
<reference evidence="3" key="1">
    <citation type="submission" date="2020-06" db="EMBL/GenBank/DDBJ databases">
        <authorList>
            <consortium name="Plant Systems Biology data submission"/>
        </authorList>
    </citation>
    <scope>NUCLEOTIDE SEQUENCE</scope>
    <source>
        <strain evidence="3">D6</strain>
    </source>
</reference>
<sequence>MVVVARLIIALSWWQLLVVASVATDAAPADNGAMKGVVHEGEEFRMNTWHLMYNWFMGGSMEAEEPPLPQPILVIGAGLPRTGTASFRTAMGLLNMKSYHMVDGYIETPGHQDMWYKLLVEQSISIDDVLDGIAADGFNATIDTPIVFHYKEQMQRYPNAKVVLTVRDSPEQWAASFAKTIRRMVLASRQVPFTLIGPMARSTQTGRRLFEDANLDIEDPSLLPQFYKDFVAEVKATVPSDKLLVFNAKDGWEPLCKCVSPLAESIKTKCQNLLAMGTPYPHVNDEAQILAVVVGVETITIIFKAMPFLLVFGVCVLYYVRQTAQTRPDSSNNPGKTKKE</sequence>
<proteinExistence type="predicted"/>
<dbReference type="SUPFAM" id="SSF52540">
    <property type="entry name" value="P-loop containing nucleoside triphosphate hydrolases"/>
    <property type="match status" value="1"/>
</dbReference>
<gene>
    <name evidence="3" type="ORF">SEMRO_228_G092510.1</name>
</gene>
<dbReference type="InterPro" id="IPR027417">
    <property type="entry name" value="P-loop_NTPase"/>
</dbReference>
<keyword evidence="1" id="KW-1133">Transmembrane helix</keyword>
<keyword evidence="1" id="KW-0472">Membrane</keyword>
<dbReference type="EMBL" id="CAICTM010000227">
    <property type="protein sequence ID" value="CAB9505334.1"/>
    <property type="molecule type" value="Genomic_DNA"/>
</dbReference>
<keyword evidence="1" id="KW-0812">Transmembrane</keyword>
<comment type="caution">
    <text evidence="3">The sequence shown here is derived from an EMBL/GenBank/DDBJ whole genome shotgun (WGS) entry which is preliminary data.</text>
</comment>
<dbReference type="Gene3D" id="3.40.50.300">
    <property type="entry name" value="P-loop containing nucleotide triphosphate hydrolases"/>
    <property type="match status" value="1"/>
</dbReference>
<evidence type="ECO:0000256" key="2">
    <source>
        <dbReference type="SAM" id="SignalP"/>
    </source>
</evidence>
<accession>A0A9N8DR36</accession>
<evidence type="ECO:0000313" key="4">
    <source>
        <dbReference type="Proteomes" id="UP001153069"/>
    </source>
</evidence>
<evidence type="ECO:0000313" key="3">
    <source>
        <dbReference type="EMBL" id="CAB9505334.1"/>
    </source>
</evidence>
<organism evidence="3 4">
    <name type="scientific">Seminavis robusta</name>
    <dbReference type="NCBI Taxonomy" id="568900"/>
    <lineage>
        <taxon>Eukaryota</taxon>
        <taxon>Sar</taxon>
        <taxon>Stramenopiles</taxon>
        <taxon>Ochrophyta</taxon>
        <taxon>Bacillariophyta</taxon>
        <taxon>Bacillariophyceae</taxon>
        <taxon>Bacillariophycidae</taxon>
        <taxon>Naviculales</taxon>
        <taxon>Naviculaceae</taxon>
        <taxon>Seminavis</taxon>
    </lineage>
</organism>
<dbReference type="Proteomes" id="UP001153069">
    <property type="component" value="Unassembled WGS sequence"/>
</dbReference>
<dbReference type="PANTHER" id="PTHR36978">
    <property type="entry name" value="P-LOOP CONTAINING NUCLEOTIDE TRIPHOSPHATE HYDROLASE"/>
    <property type="match status" value="1"/>
</dbReference>
<keyword evidence="4" id="KW-1185">Reference proteome</keyword>
<feature type="signal peptide" evidence="2">
    <location>
        <begin position="1"/>
        <end position="20"/>
    </location>
</feature>
<dbReference type="AlphaFoldDB" id="A0A9N8DR36"/>
<dbReference type="InterPro" id="IPR040632">
    <property type="entry name" value="Sulfotransfer_4"/>
</dbReference>
<dbReference type="PANTHER" id="PTHR36978:SF4">
    <property type="entry name" value="P-LOOP CONTAINING NUCLEOSIDE TRIPHOSPHATE HYDROLASE PROTEIN"/>
    <property type="match status" value="1"/>
</dbReference>
<name>A0A9N8DR36_9STRA</name>